<dbReference type="SUPFAM" id="SSF56003">
    <property type="entry name" value="Molybdenum cofactor-binding domain"/>
    <property type="match status" value="1"/>
</dbReference>
<dbReference type="Gene3D" id="3.90.1170.50">
    <property type="entry name" value="Aldehyde oxidase/xanthine dehydrogenase, a/b hammerhead"/>
    <property type="match status" value="1"/>
</dbReference>
<proteinExistence type="predicted"/>
<dbReference type="Gene3D" id="3.30.43.10">
    <property type="entry name" value="Uridine Diphospho-n-acetylenolpyruvylglucosamine Reductase, domain 2"/>
    <property type="match status" value="1"/>
</dbReference>
<dbReference type="SUPFAM" id="SSF54665">
    <property type="entry name" value="CO dehydrogenase molybdoprotein N-domain-like"/>
    <property type="match status" value="1"/>
</dbReference>
<comment type="cofactor">
    <cofactor evidence="7">
        <name>[2Fe-2S] cluster</name>
        <dbReference type="ChEBI" id="CHEBI:190135"/>
    </cofactor>
</comment>
<dbReference type="InterPro" id="IPR016208">
    <property type="entry name" value="Ald_Oxase/xanthine_DH-like"/>
</dbReference>
<dbReference type="SUPFAM" id="SSF56176">
    <property type="entry name" value="FAD-binding/transporter-associated domain-like"/>
    <property type="match status" value="1"/>
</dbReference>
<keyword evidence="3" id="KW-0479">Metal-binding</keyword>
<accession>A0ABP7KTU8</accession>
<dbReference type="InterPro" id="IPR036856">
    <property type="entry name" value="Ald_Oxase/Xan_DH_a/b_sf"/>
</dbReference>
<name>A0ABP7KTU8_9GAMM</name>
<dbReference type="Pfam" id="PF01315">
    <property type="entry name" value="Ald_Xan_dh_C"/>
    <property type="match status" value="1"/>
</dbReference>
<evidence type="ECO:0000256" key="2">
    <source>
        <dbReference type="ARBA" id="ARBA00022714"/>
    </source>
</evidence>
<keyword evidence="6" id="KW-0411">Iron-sulfur</keyword>
<dbReference type="Pfam" id="PF20256">
    <property type="entry name" value="MoCoBD_2"/>
    <property type="match status" value="1"/>
</dbReference>
<dbReference type="InterPro" id="IPR002346">
    <property type="entry name" value="Mopterin_DH_FAD-bd"/>
</dbReference>
<comment type="caution">
    <text evidence="9">The sequence shown here is derived from an EMBL/GenBank/DDBJ whole genome shotgun (WGS) entry which is preliminary data.</text>
</comment>
<keyword evidence="4" id="KW-0274">FAD</keyword>
<dbReference type="PANTHER" id="PTHR11908:SF157">
    <property type="entry name" value="XANTHINE DEHYDROGENASE SUBUNIT D-RELATED"/>
    <property type="match status" value="1"/>
</dbReference>
<dbReference type="InterPro" id="IPR016167">
    <property type="entry name" value="FAD-bd_PCMH_sub1"/>
</dbReference>
<comment type="cofactor">
    <cofactor evidence="1">
        <name>Mo-molybdopterin</name>
        <dbReference type="ChEBI" id="CHEBI:71302"/>
    </cofactor>
</comment>
<evidence type="ECO:0000256" key="3">
    <source>
        <dbReference type="ARBA" id="ARBA00022723"/>
    </source>
</evidence>
<dbReference type="InterPro" id="IPR016169">
    <property type="entry name" value="FAD-bd_PCMH_sub2"/>
</dbReference>
<dbReference type="PANTHER" id="PTHR11908">
    <property type="entry name" value="XANTHINE DEHYDROGENASE"/>
    <property type="match status" value="1"/>
</dbReference>
<feature type="domain" description="FAD-binding PCMH-type" evidence="8">
    <location>
        <begin position="791"/>
        <end position="964"/>
    </location>
</feature>
<dbReference type="Pfam" id="PF00941">
    <property type="entry name" value="FAD_binding_5"/>
    <property type="match status" value="1"/>
</dbReference>
<evidence type="ECO:0000256" key="4">
    <source>
        <dbReference type="ARBA" id="ARBA00022827"/>
    </source>
</evidence>
<evidence type="ECO:0000313" key="9">
    <source>
        <dbReference type="EMBL" id="GAA3887835.1"/>
    </source>
</evidence>
<organism evidence="9 10">
    <name type="scientific">Gibbsiella dentisursi</name>
    <dbReference type="NCBI Taxonomy" id="796890"/>
    <lineage>
        <taxon>Bacteria</taxon>
        <taxon>Pseudomonadati</taxon>
        <taxon>Pseudomonadota</taxon>
        <taxon>Gammaproteobacteria</taxon>
        <taxon>Enterobacterales</taxon>
        <taxon>Yersiniaceae</taxon>
        <taxon>Gibbsiella</taxon>
    </lineage>
</organism>
<dbReference type="InterPro" id="IPR046867">
    <property type="entry name" value="AldOxase/xan_DH_MoCoBD2"/>
</dbReference>
<dbReference type="InterPro" id="IPR005107">
    <property type="entry name" value="CO_DH_flav_C"/>
</dbReference>
<evidence type="ECO:0000256" key="7">
    <source>
        <dbReference type="ARBA" id="ARBA00034078"/>
    </source>
</evidence>
<evidence type="ECO:0000256" key="5">
    <source>
        <dbReference type="ARBA" id="ARBA00023004"/>
    </source>
</evidence>
<evidence type="ECO:0000259" key="8">
    <source>
        <dbReference type="PROSITE" id="PS51387"/>
    </source>
</evidence>
<protein>
    <submittedName>
        <fullName evidence="9">Molybdopterin-dependent oxidoreductase</fullName>
    </submittedName>
</protein>
<dbReference type="SUPFAM" id="SSF55447">
    <property type="entry name" value="CO dehydrogenase flavoprotein C-terminal domain-like"/>
    <property type="match status" value="1"/>
</dbReference>
<keyword evidence="5" id="KW-0408">Iron</keyword>
<dbReference type="InterPro" id="IPR036318">
    <property type="entry name" value="FAD-bd_PCMH-like_sf"/>
</dbReference>
<dbReference type="SMART" id="SM01092">
    <property type="entry name" value="CO_deh_flav_C"/>
    <property type="match status" value="1"/>
</dbReference>
<dbReference type="Pfam" id="PF03450">
    <property type="entry name" value="CO_deh_flav_C"/>
    <property type="match status" value="1"/>
</dbReference>
<evidence type="ECO:0000313" key="10">
    <source>
        <dbReference type="Proteomes" id="UP001499994"/>
    </source>
</evidence>
<dbReference type="SMART" id="SM01008">
    <property type="entry name" value="Ald_Xan_dh_C"/>
    <property type="match status" value="1"/>
</dbReference>
<dbReference type="Pfam" id="PF02738">
    <property type="entry name" value="MoCoBD_1"/>
    <property type="match status" value="1"/>
</dbReference>
<evidence type="ECO:0000256" key="6">
    <source>
        <dbReference type="ARBA" id="ARBA00023014"/>
    </source>
</evidence>
<dbReference type="EMBL" id="BAABDG010000002">
    <property type="protein sequence ID" value="GAA3887835.1"/>
    <property type="molecule type" value="Genomic_DNA"/>
</dbReference>
<dbReference type="Gene3D" id="3.30.465.10">
    <property type="match status" value="1"/>
</dbReference>
<dbReference type="Proteomes" id="UP001499994">
    <property type="component" value="Unassembled WGS sequence"/>
</dbReference>
<dbReference type="Gene3D" id="3.30.365.10">
    <property type="entry name" value="Aldehyde oxidase/xanthine dehydrogenase, molybdopterin binding domain"/>
    <property type="match status" value="4"/>
</dbReference>
<dbReference type="InterPro" id="IPR016166">
    <property type="entry name" value="FAD-bd_PCMH"/>
</dbReference>
<keyword evidence="10" id="KW-1185">Reference proteome</keyword>
<dbReference type="InterPro" id="IPR008274">
    <property type="entry name" value="AldOxase/xan_DH_MoCoBD1"/>
</dbReference>
<dbReference type="Gene3D" id="3.30.390.50">
    <property type="entry name" value="CO dehydrogenase flavoprotein, C-terminal domain"/>
    <property type="match status" value="1"/>
</dbReference>
<dbReference type="InterPro" id="IPR036683">
    <property type="entry name" value="CO_DH_flav_C_dom_sf"/>
</dbReference>
<keyword evidence="4" id="KW-0285">Flavoprotein</keyword>
<dbReference type="InterPro" id="IPR037165">
    <property type="entry name" value="AldOxase/xan_DH_Mopterin-bd_sf"/>
</dbReference>
<keyword evidence="2" id="KW-0001">2Fe-2S</keyword>
<evidence type="ECO:0000256" key="1">
    <source>
        <dbReference type="ARBA" id="ARBA00001924"/>
    </source>
</evidence>
<gene>
    <name evidence="9" type="ORF">GCM10022405_11710</name>
</gene>
<reference evidence="10" key="1">
    <citation type="journal article" date="2019" name="Int. J. Syst. Evol. Microbiol.">
        <title>The Global Catalogue of Microorganisms (GCM) 10K type strain sequencing project: providing services to taxonomists for standard genome sequencing and annotation.</title>
        <authorList>
            <consortium name="The Broad Institute Genomics Platform"/>
            <consortium name="The Broad Institute Genome Sequencing Center for Infectious Disease"/>
            <person name="Wu L."/>
            <person name="Ma J."/>
        </authorList>
    </citation>
    <scope>NUCLEOTIDE SEQUENCE [LARGE SCALE GENOMIC DNA]</scope>
    <source>
        <strain evidence="10">JCM 17201</strain>
    </source>
</reference>
<sequence length="1076" mass="116448">MAEEKGVMKMQVVGHEVPRVDGLAKVKGSAVYGDDIVLKGMLYGVCRYADIAAGRVEAVDLSAALQVPGVVKIATWRDVLGESHIGVVMADYPPLVNENIAFRGDVIAVIAAESYESACLAADKIHVRYTPYEPITCVDDALKPGARLIHPGSASNVINHHHTIKGDVAAGFAASSHIFEREYEVGYQEHAYIEPESIIAWFDDNEQIMTLSGSVQNAHRVRGFVAKYLALPQARVNVKRAVVGGSFGGKDDIIDHLACRAALLCHLTGRPVKFTYNREQSMRESYKRHPYKMKYKIGLDDDAHIQAIKIDVLADGGSYAGQTPFVTWRSSVQAAGPYRIPNVRVDVTGVYTNNNYTSAFRGFGAPQVILANESLMDEVAAALGLSPLELRQRNILQQGDTSMAGQVFSEHRVSAEEVLMKAANSVGFMAKRERYQQLNAQGGPIKYGIGLALSHRGCSLGAEGLDASSALIQVNADGSVNISTAVSENGQGLQTAMSMIAAEAFGLPLSWIMFTDPATAMIADGGSTVASRGTLMGGQAVLNAAGKIKRRMADAVATQLGASGIDELMWREGKVFNRVDLSRSMDFCQVVTLTRATGANLSAYGWHVAPSIHWDEEKGCGSPYFTWVYGCQVADVAVDTRTGKITLLDITAVHDVGKVVNRVGFEGQVYGGVVQGMIGYGMLEDFNIENGEVKSENFDTYLLPTIRDIPNITVIAVENHDKAGPYGAKVIGEPVLELGGAALNNAVSFAIGRWNRTLPLTLEQVRLSYNLKKPARQSEVQAHEGERKQVQRLNTLTVSQPANLEQALVLLAQEGVQALAGGTDVLVQARLKTTPVRLVNIAGLNELRGIHEENDTFSIGAGMCFTDLVANARLVRDYPLLVTACRTIGSLQLRNRATVGGNIINAAPCADSVPPLIIYGAEVELRTVSGSRRVPLESFITGGYRTALRTGELLTRIILPPPPTGVLQQFYLQLGRRIAVNITRQSLSALFRLDVQKHIELCRLVDGAVFGKPQRLTMVEDALLGNPPTKAVIEHAAAVLETMMTQAIGGRWSAPYKIPVYLDMFRQVMAELAEQE</sequence>
<dbReference type="InterPro" id="IPR000674">
    <property type="entry name" value="Ald_Oxase/Xan_DH_a/b"/>
</dbReference>
<dbReference type="PROSITE" id="PS51387">
    <property type="entry name" value="FAD_PCMH"/>
    <property type="match status" value="1"/>
</dbReference>